<keyword evidence="2" id="KW-1185">Reference proteome</keyword>
<gene>
    <name evidence="1" type="ORF">CRG98_008767</name>
</gene>
<name>A0A2I0KSR4_PUNGR</name>
<protein>
    <submittedName>
        <fullName evidence="1">Uncharacterized protein</fullName>
    </submittedName>
</protein>
<evidence type="ECO:0000313" key="2">
    <source>
        <dbReference type="Proteomes" id="UP000233551"/>
    </source>
</evidence>
<reference evidence="1 2" key="1">
    <citation type="submission" date="2017-11" db="EMBL/GenBank/DDBJ databases">
        <title>De-novo sequencing of pomegranate (Punica granatum L.) genome.</title>
        <authorList>
            <person name="Akparov Z."/>
            <person name="Amiraslanov A."/>
            <person name="Hajiyeva S."/>
            <person name="Abbasov M."/>
            <person name="Kaur K."/>
            <person name="Hamwieh A."/>
            <person name="Solovyev V."/>
            <person name="Salamov A."/>
            <person name="Braich B."/>
            <person name="Kosarev P."/>
            <person name="Mahmoud A."/>
            <person name="Hajiyev E."/>
            <person name="Babayeva S."/>
            <person name="Izzatullayeva V."/>
            <person name="Mammadov A."/>
            <person name="Mammadov A."/>
            <person name="Sharifova S."/>
            <person name="Ojaghi J."/>
            <person name="Eynullazada K."/>
            <person name="Bayramov B."/>
            <person name="Abdulazimova A."/>
            <person name="Shahmuradov I."/>
        </authorList>
    </citation>
    <scope>NUCLEOTIDE SEQUENCE [LARGE SCALE GENOMIC DNA]</scope>
    <source>
        <strain evidence="2">cv. AG2017</strain>
        <tissue evidence="1">Leaf</tissue>
    </source>
</reference>
<accession>A0A2I0KSR4</accession>
<evidence type="ECO:0000313" key="1">
    <source>
        <dbReference type="EMBL" id="PKI70876.1"/>
    </source>
</evidence>
<dbReference type="EMBL" id="PGOL01000426">
    <property type="protein sequence ID" value="PKI70876.1"/>
    <property type="molecule type" value="Genomic_DNA"/>
</dbReference>
<dbReference type="Proteomes" id="UP000233551">
    <property type="component" value="Unassembled WGS sequence"/>
</dbReference>
<organism evidence="1 2">
    <name type="scientific">Punica granatum</name>
    <name type="common">Pomegranate</name>
    <dbReference type="NCBI Taxonomy" id="22663"/>
    <lineage>
        <taxon>Eukaryota</taxon>
        <taxon>Viridiplantae</taxon>
        <taxon>Streptophyta</taxon>
        <taxon>Embryophyta</taxon>
        <taxon>Tracheophyta</taxon>
        <taxon>Spermatophyta</taxon>
        <taxon>Magnoliopsida</taxon>
        <taxon>eudicotyledons</taxon>
        <taxon>Gunneridae</taxon>
        <taxon>Pentapetalae</taxon>
        <taxon>rosids</taxon>
        <taxon>malvids</taxon>
        <taxon>Myrtales</taxon>
        <taxon>Lythraceae</taxon>
        <taxon>Punica</taxon>
    </lineage>
</organism>
<sequence length="211" mass="23682">MKTKREKKREKLANMRNKALISRARVARLKVLISGRSSSSRQPLPYGHSARSVFTTNGESCLPLRVNHSLFSLSHATSLLLGQPRSSRMFSFRIWHIEDHLDITCLSAYYLDSRDHPDYCPFAFGTSEIISALLVYQPTTWTTEIILTVVLSPTPCPTSSFNFIFPDIIQIRGQEMASEGAMATVGDQNGVLLQVFGRILYSSIQPKRGNC</sequence>
<proteinExistence type="predicted"/>
<dbReference type="AlphaFoldDB" id="A0A2I0KSR4"/>
<comment type="caution">
    <text evidence="1">The sequence shown here is derived from an EMBL/GenBank/DDBJ whole genome shotgun (WGS) entry which is preliminary data.</text>
</comment>